<dbReference type="STRING" id="3827.A0A1S2XGJ5"/>
<dbReference type="KEGG" id="cam:101499210"/>
<dbReference type="OrthoDB" id="1392797at2759"/>
<dbReference type="PaxDb" id="3827-XP_004489034.1"/>
<sequence length="166" mass="18070">MARSFVVVAIIVSTFCFSSVLAARKAPTGVEIFSVVGKIYCDPCHFEFESRLSQPLEGVKVTLKCRKGDSNNVTYVKESRTDINGVYKINVDGDHEEEVCEVNADATGKGACSQVMANKSDRIVLTKNMGVSSLVRFVNPLGFMTQAIDSQCGNVFSELGLDKLDD</sequence>
<name>A0A1S2XGJ5_CICAR</name>
<proteinExistence type="inferred from homology"/>
<evidence type="ECO:0000256" key="2">
    <source>
        <dbReference type="ARBA" id="ARBA00023157"/>
    </source>
</evidence>
<reference evidence="5" key="2">
    <citation type="submission" date="2025-08" db="UniProtKB">
        <authorList>
            <consortium name="RefSeq"/>
        </authorList>
    </citation>
    <scope>IDENTIFICATION</scope>
    <source>
        <tissue evidence="5">Etiolated seedlings</tissue>
    </source>
</reference>
<reference evidence="4" key="1">
    <citation type="journal article" date="2013" name="Nat. Biotechnol.">
        <title>Draft genome sequence of chickpea (Cicer arietinum) provides a resource for trait improvement.</title>
        <authorList>
            <person name="Varshney R.K."/>
            <person name="Song C."/>
            <person name="Saxena R.K."/>
            <person name="Azam S."/>
            <person name="Yu S."/>
            <person name="Sharpe A.G."/>
            <person name="Cannon S."/>
            <person name="Baek J."/>
            <person name="Rosen B.D."/>
            <person name="Tar'an B."/>
            <person name="Millan T."/>
            <person name="Zhang X."/>
            <person name="Ramsay L.D."/>
            <person name="Iwata A."/>
            <person name="Wang Y."/>
            <person name="Nelson W."/>
            <person name="Farmer A.D."/>
            <person name="Gaur P.M."/>
            <person name="Soderlund C."/>
            <person name="Penmetsa R.V."/>
            <person name="Xu C."/>
            <person name="Bharti A.K."/>
            <person name="He W."/>
            <person name="Winter P."/>
            <person name="Zhao S."/>
            <person name="Hane J.K."/>
            <person name="Carrasquilla-Garcia N."/>
            <person name="Condie J.A."/>
            <person name="Upadhyaya H.D."/>
            <person name="Luo M.C."/>
            <person name="Thudi M."/>
            <person name="Gowda C.L."/>
            <person name="Singh N.P."/>
            <person name="Lichtenzveig J."/>
            <person name="Gali K.K."/>
            <person name="Rubio J."/>
            <person name="Nadarajan N."/>
            <person name="Dolezel J."/>
            <person name="Bansal K.C."/>
            <person name="Xu X."/>
            <person name="Edwards D."/>
            <person name="Zhang G."/>
            <person name="Kahl G."/>
            <person name="Gil J."/>
            <person name="Singh K.B."/>
            <person name="Datta S.K."/>
            <person name="Jackson S.A."/>
            <person name="Wang J."/>
            <person name="Cook D.R."/>
        </authorList>
    </citation>
    <scope>NUCLEOTIDE SEQUENCE [LARGE SCALE GENOMIC DNA]</scope>
    <source>
        <strain evidence="4">cv. CDC Frontier</strain>
    </source>
</reference>
<dbReference type="AlphaFoldDB" id="A0A1S2XGJ5"/>
<feature type="chain" id="PRO_5010369984" evidence="3">
    <location>
        <begin position="23"/>
        <end position="166"/>
    </location>
</feature>
<keyword evidence="4" id="KW-1185">Reference proteome</keyword>
<dbReference type="Proteomes" id="UP000087171">
    <property type="component" value="Chromosome Ca1"/>
</dbReference>
<dbReference type="RefSeq" id="XP_004489034.1">
    <property type="nucleotide sequence ID" value="XM_004488977.2"/>
</dbReference>
<keyword evidence="3" id="KW-0732">Signal</keyword>
<dbReference type="Pfam" id="PF01190">
    <property type="entry name" value="Pollen_Ole_e_1"/>
    <property type="match status" value="1"/>
</dbReference>
<comment type="similarity">
    <text evidence="1">Belongs to the Ole e I family.</text>
</comment>
<accession>A0A1S2XGJ5</accession>
<feature type="signal peptide" evidence="3">
    <location>
        <begin position="1"/>
        <end position="22"/>
    </location>
</feature>
<dbReference type="PANTHER" id="PTHR31614">
    <property type="entry name" value="PROTEIN DOWNSTREAM OF FLC-RELATED"/>
    <property type="match status" value="1"/>
</dbReference>
<evidence type="ECO:0000256" key="1">
    <source>
        <dbReference type="ARBA" id="ARBA00010049"/>
    </source>
</evidence>
<protein>
    <submittedName>
        <fullName evidence="5">Olee1-like protein</fullName>
    </submittedName>
</protein>
<evidence type="ECO:0000256" key="3">
    <source>
        <dbReference type="SAM" id="SignalP"/>
    </source>
</evidence>
<keyword evidence="2" id="KW-1015">Disulfide bond</keyword>
<organism evidence="4 5">
    <name type="scientific">Cicer arietinum</name>
    <name type="common">Chickpea</name>
    <name type="synonym">Garbanzo</name>
    <dbReference type="NCBI Taxonomy" id="3827"/>
    <lineage>
        <taxon>Eukaryota</taxon>
        <taxon>Viridiplantae</taxon>
        <taxon>Streptophyta</taxon>
        <taxon>Embryophyta</taxon>
        <taxon>Tracheophyta</taxon>
        <taxon>Spermatophyta</taxon>
        <taxon>Magnoliopsida</taxon>
        <taxon>eudicotyledons</taxon>
        <taxon>Gunneridae</taxon>
        <taxon>Pentapetalae</taxon>
        <taxon>rosids</taxon>
        <taxon>fabids</taxon>
        <taxon>Fabales</taxon>
        <taxon>Fabaceae</taxon>
        <taxon>Papilionoideae</taxon>
        <taxon>50 kb inversion clade</taxon>
        <taxon>NPAAA clade</taxon>
        <taxon>Hologalegina</taxon>
        <taxon>IRL clade</taxon>
        <taxon>Cicereae</taxon>
        <taxon>Cicer</taxon>
    </lineage>
</organism>
<dbReference type="InterPro" id="IPR006041">
    <property type="entry name" value="Pollen_Ole_e1_allergen"/>
</dbReference>
<gene>
    <name evidence="5" type="primary">LOC101499210</name>
</gene>
<dbReference type="GeneID" id="101499210"/>
<evidence type="ECO:0000313" key="4">
    <source>
        <dbReference type="Proteomes" id="UP000087171"/>
    </source>
</evidence>
<dbReference type="PANTHER" id="PTHR31614:SF20">
    <property type="entry name" value="POLLEN PROTEIN OLE E I-LIKE PROTEIN"/>
    <property type="match status" value="1"/>
</dbReference>
<dbReference type="eggNOG" id="ENOG502S2YZ">
    <property type="taxonomic scope" value="Eukaryota"/>
</dbReference>
<evidence type="ECO:0000313" key="5">
    <source>
        <dbReference type="RefSeq" id="XP_004489034.1"/>
    </source>
</evidence>